<feature type="non-terminal residue" evidence="5">
    <location>
        <position position="1"/>
    </location>
</feature>
<evidence type="ECO:0000256" key="1">
    <source>
        <dbReference type="ARBA" id="ARBA00006534"/>
    </source>
</evidence>
<keyword evidence="3" id="KW-0378">Hydrolase</keyword>
<evidence type="ECO:0000256" key="3">
    <source>
        <dbReference type="ARBA" id="ARBA00022801"/>
    </source>
</evidence>
<dbReference type="GO" id="GO:0008236">
    <property type="term" value="F:serine-type peptidase activity"/>
    <property type="evidence" value="ECO:0007669"/>
    <property type="project" value="UniProtKB-KW"/>
</dbReference>
<dbReference type="GO" id="GO:0006508">
    <property type="term" value="P:proteolysis"/>
    <property type="evidence" value="ECO:0007669"/>
    <property type="project" value="UniProtKB-KW"/>
</dbReference>
<keyword evidence="4" id="KW-0720">Serine protease</keyword>
<gene>
    <name evidence="5" type="ORF">HT102_15095</name>
</gene>
<comment type="similarity">
    <text evidence="1">Belongs to the peptidase S51 family.</text>
</comment>
<evidence type="ECO:0000313" key="6">
    <source>
        <dbReference type="Proteomes" id="UP000642993"/>
    </source>
</evidence>
<dbReference type="InterPro" id="IPR005320">
    <property type="entry name" value="Peptidase_S51"/>
</dbReference>
<dbReference type="Pfam" id="PF03575">
    <property type="entry name" value="Peptidase_S51"/>
    <property type="match status" value="1"/>
</dbReference>
<evidence type="ECO:0000256" key="4">
    <source>
        <dbReference type="ARBA" id="ARBA00022825"/>
    </source>
</evidence>
<organism evidence="5 6">
    <name type="scientific">Lolliginicoccus lacisalsi</name>
    <dbReference type="NCBI Taxonomy" id="2742202"/>
    <lineage>
        <taxon>Bacteria</taxon>
        <taxon>Bacillati</taxon>
        <taxon>Actinomycetota</taxon>
        <taxon>Actinomycetes</taxon>
        <taxon>Mycobacteriales</taxon>
        <taxon>Hoyosellaceae</taxon>
        <taxon>Lolliginicoccus</taxon>
    </lineage>
</organism>
<evidence type="ECO:0000313" key="5">
    <source>
        <dbReference type="EMBL" id="MBD8507814.1"/>
    </source>
</evidence>
<reference evidence="5" key="1">
    <citation type="submission" date="2020-09" db="EMBL/GenBank/DDBJ databases">
        <title>Hoyosella lacisalsi sp. nov., a halotolerant actinobacterium isolated from soil of Lake Gudzhirganskoe.</title>
        <authorList>
            <person name="Yang Q."/>
            <person name="Guo P.Y."/>
            <person name="Liu S.W."/>
            <person name="Li F.N."/>
            <person name="Sun C.H."/>
        </authorList>
    </citation>
    <scope>NUCLEOTIDE SEQUENCE</scope>
    <source>
        <strain evidence="5">G463</strain>
    </source>
</reference>
<comment type="caution">
    <text evidence="5">The sequence shown here is derived from an EMBL/GenBank/DDBJ whole genome shotgun (WGS) entry which is preliminary data.</text>
</comment>
<dbReference type="InterPro" id="IPR029062">
    <property type="entry name" value="Class_I_gatase-like"/>
</dbReference>
<dbReference type="Proteomes" id="UP000642993">
    <property type="component" value="Unassembled WGS sequence"/>
</dbReference>
<sequence>GYSAGAAIAGPSLEGLEQLDDPAECLLACGTPATWTGLGLVPYRIVPHYRSPGHEHPERIEDLVQQHSRAGASFRALADSDVIIVDDQG</sequence>
<accession>A0A927PN66</accession>
<proteinExistence type="inferred from homology"/>
<dbReference type="EMBL" id="JACYWE010000010">
    <property type="protein sequence ID" value="MBD8507814.1"/>
    <property type="molecule type" value="Genomic_DNA"/>
</dbReference>
<keyword evidence="6" id="KW-1185">Reference proteome</keyword>
<keyword evidence="2" id="KW-0645">Protease</keyword>
<name>A0A927PN66_9ACTN</name>
<keyword evidence="5" id="KW-0315">Glutamine amidotransferase</keyword>
<dbReference type="AlphaFoldDB" id="A0A927PN66"/>
<protein>
    <submittedName>
        <fullName evidence="5">Type 1 glutamine amidotransferase-like domain-containing protein</fullName>
    </submittedName>
</protein>
<evidence type="ECO:0000256" key="2">
    <source>
        <dbReference type="ARBA" id="ARBA00022670"/>
    </source>
</evidence>
<dbReference type="RefSeq" id="WP_192040261.1">
    <property type="nucleotide sequence ID" value="NZ_JACYWE010000010.1"/>
</dbReference>
<dbReference type="Gene3D" id="3.40.50.880">
    <property type="match status" value="1"/>
</dbReference>